<dbReference type="InterPro" id="IPR006076">
    <property type="entry name" value="FAD-dep_OxRdtase"/>
</dbReference>
<proteinExistence type="predicted"/>
<dbReference type="Pfam" id="PF01266">
    <property type="entry name" value="DAO"/>
    <property type="match status" value="1"/>
</dbReference>
<reference evidence="2" key="1">
    <citation type="submission" date="2019-04" db="EMBL/GenBank/DDBJ databases">
        <title>Friends and foes A comparative genomics study of 23 Aspergillus species from section Flavi.</title>
        <authorList>
            <consortium name="DOE Joint Genome Institute"/>
            <person name="Kjaerbolling I."/>
            <person name="Vesth T."/>
            <person name="Frisvad J.C."/>
            <person name="Nybo J.L."/>
            <person name="Theobald S."/>
            <person name="Kildgaard S."/>
            <person name="Isbrandt T."/>
            <person name="Kuo A."/>
            <person name="Sato A."/>
            <person name="Lyhne E.K."/>
            <person name="Kogle M.E."/>
            <person name="Wiebenga A."/>
            <person name="Kun R.S."/>
            <person name="Lubbers R.J."/>
            <person name="Makela M.R."/>
            <person name="Barry K."/>
            <person name="Chovatia M."/>
            <person name="Clum A."/>
            <person name="Daum C."/>
            <person name="Haridas S."/>
            <person name="He G."/>
            <person name="LaButti K."/>
            <person name="Lipzen A."/>
            <person name="Mondo S."/>
            <person name="Riley R."/>
            <person name="Salamov A."/>
            <person name="Simmons B.A."/>
            <person name="Magnuson J.K."/>
            <person name="Henrissat B."/>
            <person name="Mortensen U.H."/>
            <person name="Larsen T.O."/>
            <person name="Devries R.P."/>
            <person name="Grigoriev I.V."/>
            <person name="Machida M."/>
            <person name="Baker S.E."/>
            <person name="Andersen M.R."/>
        </authorList>
    </citation>
    <scope>NUCLEOTIDE SEQUENCE [LARGE SCALE GENOMIC DNA]</scope>
    <source>
        <strain evidence="2">CBS 121.62</strain>
    </source>
</reference>
<feature type="domain" description="FAD dependent oxidoreductase" evidence="1">
    <location>
        <begin position="73"/>
        <end position="480"/>
    </location>
</feature>
<dbReference type="VEuPathDB" id="FungiDB:AFLA_010517"/>
<dbReference type="SUPFAM" id="SSF51905">
    <property type="entry name" value="FAD/NAD(P)-binding domain"/>
    <property type="match status" value="1"/>
</dbReference>
<dbReference type="PANTHER" id="PTHR13847">
    <property type="entry name" value="SARCOSINE DEHYDROGENASE-RELATED"/>
    <property type="match status" value="1"/>
</dbReference>
<name>A0A5N6H2T7_ASPFL</name>
<sequence>MGAILSKIIETYHALAAFWSEISQNAAESSALLRRIATPEFPVPDPTVSFWQTNPKHQELVHAKSEQLPQSADIVIIGSGISGASVAYTILTECQALGIEKRVVILEARQVCSGATGRNGGHLKCSPYLTYSELKVLLGKEKAKRVLYFQLRHLPTILELVKDEGLDEAEAREVETVDLFTEQTTWDKAQEMVQELRRDAPEYAEDTMVWDAKQAQERFGASSHCLGAISYRAGAVWPYRLVTSIYMKLKSQYHSSFSIETGATVREIHVEDNDTTPYLLHTSRGKIRATHVVHATDAYAPNLVPGLKGKIFPVRGHMSAQAADGPSSHLDGSRSWSIIGKKGFEYITQRPRESAGPHSSGGEIMLGGGVYKSDGKGMDEIGIWKDDCVDPTISAYLGGIWSTVLQGEHTRVLQLWSGCMGFTPDLVPFVGKVSPTFTKRRRPYNKRKGAASESGSTANEWITAGFNGDGMVLAWLSGTAVGLMVLGREDVHLEARAGRPAGKVTEWLPKELYLSESRVRDLSIFKLARFLLDPGVATSKRPEDLHPKAP</sequence>
<dbReference type="Proteomes" id="UP000325434">
    <property type="component" value="Unassembled WGS sequence"/>
</dbReference>
<dbReference type="AlphaFoldDB" id="A0A5N6H2T7"/>
<protein>
    <submittedName>
        <fullName evidence="2">FAD dependent oxidoreductase-domain-containing protein</fullName>
    </submittedName>
</protein>
<dbReference type="EMBL" id="ML734583">
    <property type="protein sequence ID" value="KAB8248114.1"/>
    <property type="molecule type" value="Genomic_DNA"/>
</dbReference>
<dbReference type="InterPro" id="IPR036188">
    <property type="entry name" value="FAD/NAD-bd_sf"/>
</dbReference>
<accession>A0A5N6H2T7</accession>
<evidence type="ECO:0000313" key="2">
    <source>
        <dbReference type="EMBL" id="KAB8248114.1"/>
    </source>
</evidence>
<gene>
    <name evidence="2" type="ORF">BDV35DRAFT_379337</name>
</gene>
<dbReference type="GO" id="GO:0005737">
    <property type="term" value="C:cytoplasm"/>
    <property type="evidence" value="ECO:0007669"/>
    <property type="project" value="TreeGrafter"/>
</dbReference>
<evidence type="ECO:0000259" key="1">
    <source>
        <dbReference type="Pfam" id="PF01266"/>
    </source>
</evidence>
<dbReference type="VEuPathDB" id="FungiDB:F9C07_12004"/>
<organism evidence="2">
    <name type="scientific">Aspergillus flavus</name>
    <dbReference type="NCBI Taxonomy" id="5059"/>
    <lineage>
        <taxon>Eukaryota</taxon>
        <taxon>Fungi</taxon>
        <taxon>Dikarya</taxon>
        <taxon>Ascomycota</taxon>
        <taxon>Pezizomycotina</taxon>
        <taxon>Eurotiomycetes</taxon>
        <taxon>Eurotiomycetidae</taxon>
        <taxon>Eurotiales</taxon>
        <taxon>Aspergillaceae</taxon>
        <taxon>Aspergillus</taxon>
        <taxon>Aspergillus subgen. Circumdati</taxon>
    </lineage>
</organism>
<dbReference type="PANTHER" id="PTHR13847:SF213">
    <property type="entry name" value="DEPENDENT OXIDOREDUCTASE, PUTATIVE-RELATED"/>
    <property type="match status" value="1"/>
</dbReference>
<dbReference type="Gene3D" id="3.50.50.60">
    <property type="entry name" value="FAD/NAD(P)-binding domain"/>
    <property type="match status" value="1"/>
</dbReference>
<dbReference type="Gene3D" id="3.30.9.10">
    <property type="entry name" value="D-Amino Acid Oxidase, subunit A, domain 2"/>
    <property type="match status" value="1"/>
</dbReference>